<evidence type="ECO:0000313" key="3">
    <source>
        <dbReference type="Proteomes" id="UP000272781"/>
    </source>
</evidence>
<feature type="transmembrane region" description="Helical" evidence="1">
    <location>
        <begin position="64"/>
        <end position="85"/>
    </location>
</feature>
<keyword evidence="1" id="KW-1133">Transmembrane helix</keyword>
<organism evidence="2 3">
    <name type="scientific">Caminibacter pacificus</name>
    <dbReference type="NCBI Taxonomy" id="1424653"/>
    <lineage>
        <taxon>Bacteria</taxon>
        <taxon>Pseudomonadati</taxon>
        <taxon>Campylobacterota</taxon>
        <taxon>Epsilonproteobacteria</taxon>
        <taxon>Nautiliales</taxon>
        <taxon>Nautiliaceae</taxon>
        <taxon>Caminibacter</taxon>
    </lineage>
</organism>
<keyword evidence="1" id="KW-0472">Membrane</keyword>
<name>A0AAJ4RBW4_9BACT</name>
<comment type="caution">
    <text evidence="2">The sequence shown here is derived from an EMBL/GenBank/DDBJ whole genome shotgun (WGS) entry which is preliminary data.</text>
</comment>
<proteinExistence type="predicted"/>
<dbReference type="Proteomes" id="UP000272781">
    <property type="component" value="Unassembled WGS sequence"/>
</dbReference>
<gene>
    <name evidence="2" type="ORF">EDC58_1373</name>
</gene>
<feature type="transmembrane region" description="Helical" evidence="1">
    <location>
        <begin position="34"/>
        <end position="52"/>
    </location>
</feature>
<accession>A0AAJ4RBW4</accession>
<dbReference type="AlphaFoldDB" id="A0AAJ4RBW4"/>
<reference evidence="2 3" key="1">
    <citation type="submission" date="2018-11" db="EMBL/GenBank/DDBJ databases">
        <title>Genomic Encyclopedia of Type Strains, Phase IV (KMG-IV): sequencing the most valuable type-strain genomes for metagenomic binning, comparative biology and taxonomic classification.</title>
        <authorList>
            <person name="Goeker M."/>
        </authorList>
    </citation>
    <scope>NUCLEOTIDE SEQUENCE [LARGE SCALE GENOMIC DNA]</scope>
    <source>
        <strain evidence="2 3">DSM 27783</strain>
    </source>
</reference>
<sequence length="143" mass="17478">MSVSDVSKGELRKICDIIKAEVVKCKTYLTISRIFSGVLFFLFIFLYENYYLDLFRYHKSYFVVLWIIVDFLIALWIANFLWIFIKDFLKFLCKRKLRKIFGEDYDKLKKIIDIMCVCYKTEIKQIDNFDCYREIKKYLKTEE</sequence>
<dbReference type="EMBL" id="RJVK01000003">
    <property type="protein sequence ID" value="ROR39433.1"/>
    <property type="molecule type" value="Genomic_DNA"/>
</dbReference>
<keyword evidence="1" id="KW-0812">Transmembrane</keyword>
<evidence type="ECO:0000313" key="2">
    <source>
        <dbReference type="EMBL" id="ROR39433.1"/>
    </source>
</evidence>
<protein>
    <submittedName>
        <fullName evidence="2">Uncharacterized protein</fullName>
    </submittedName>
</protein>
<evidence type="ECO:0000256" key="1">
    <source>
        <dbReference type="SAM" id="Phobius"/>
    </source>
</evidence>